<dbReference type="EMBL" id="HBHX01000401">
    <property type="protein sequence ID" value="CAE0096154.1"/>
    <property type="molecule type" value="Transcribed_RNA"/>
</dbReference>
<gene>
    <name evidence="1" type="ORF">HERI1096_LOCUS237</name>
    <name evidence="2" type="ORF">HERI1096_LOCUS238</name>
</gene>
<evidence type="ECO:0000313" key="1">
    <source>
        <dbReference type="EMBL" id="CAE0096154.1"/>
    </source>
</evidence>
<name>A0A6T8ZGJ8_9EUKA</name>
<sequence length="105" mass="11993">MAEFKDLPPLSPERLAELVSMSPNYDDYDVAFARHWCTGKYEDPTLEATYRIFHLRLWGPRARFLLGPGAILGNLLTLVSDWNEVVPSLNQLSVLNVTHIRSHDL</sequence>
<proteinExistence type="predicted"/>
<evidence type="ECO:0000313" key="2">
    <source>
        <dbReference type="EMBL" id="CAE0096155.1"/>
    </source>
</evidence>
<dbReference type="AlphaFoldDB" id="A0A6T8ZGJ8"/>
<reference evidence="2" key="1">
    <citation type="submission" date="2021-01" db="EMBL/GenBank/DDBJ databases">
        <authorList>
            <person name="Corre E."/>
            <person name="Pelletier E."/>
            <person name="Niang G."/>
            <person name="Scheremetjew M."/>
            <person name="Finn R."/>
            <person name="Kale V."/>
            <person name="Holt S."/>
            <person name="Cochrane G."/>
            <person name="Meng A."/>
            <person name="Brown T."/>
            <person name="Cohen L."/>
        </authorList>
    </citation>
    <scope>NUCLEOTIDE SEQUENCE</scope>
    <source>
        <strain evidence="2">CCMP281</strain>
    </source>
</reference>
<organism evidence="2">
    <name type="scientific">Haptolina ericina</name>
    <dbReference type="NCBI Taxonomy" id="156174"/>
    <lineage>
        <taxon>Eukaryota</taxon>
        <taxon>Haptista</taxon>
        <taxon>Haptophyta</taxon>
        <taxon>Prymnesiophyceae</taxon>
        <taxon>Prymnesiales</taxon>
        <taxon>Prymnesiaceae</taxon>
        <taxon>Haptolina</taxon>
    </lineage>
</organism>
<accession>A0A6T8ZGJ8</accession>
<dbReference type="EMBL" id="HBHX01000402">
    <property type="protein sequence ID" value="CAE0096155.1"/>
    <property type="molecule type" value="Transcribed_RNA"/>
</dbReference>
<protein>
    <submittedName>
        <fullName evidence="2">Uncharacterized protein</fullName>
    </submittedName>
</protein>